<evidence type="ECO:0000256" key="1">
    <source>
        <dbReference type="SAM" id="Coils"/>
    </source>
</evidence>
<proteinExistence type="predicted"/>
<feature type="transmembrane region" description="Helical" evidence="2">
    <location>
        <begin position="106"/>
        <end position="123"/>
    </location>
</feature>
<name>A0A401IEX4_APHSA</name>
<comment type="caution">
    <text evidence="3">The sequence shown here is derived from an EMBL/GenBank/DDBJ whole genome shotgun (WGS) entry which is preliminary data.</text>
</comment>
<gene>
    <name evidence="3" type="ORF">AsFPU1_1223</name>
</gene>
<keyword evidence="4" id="KW-1185">Reference proteome</keyword>
<dbReference type="Proteomes" id="UP000287247">
    <property type="component" value="Unassembled WGS sequence"/>
</dbReference>
<keyword evidence="2" id="KW-0472">Membrane</keyword>
<dbReference type="RefSeq" id="WP_172957481.1">
    <property type="nucleotide sequence ID" value="NZ_BDQK01000005.1"/>
</dbReference>
<keyword evidence="2" id="KW-0812">Transmembrane</keyword>
<dbReference type="AlphaFoldDB" id="A0A401IEX4"/>
<evidence type="ECO:0000313" key="3">
    <source>
        <dbReference type="EMBL" id="GBF79823.1"/>
    </source>
</evidence>
<organism evidence="3 4">
    <name type="scientific">Aphanothece sacrum FPU1</name>
    <dbReference type="NCBI Taxonomy" id="1920663"/>
    <lineage>
        <taxon>Bacteria</taxon>
        <taxon>Bacillati</taxon>
        <taxon>Cyanobacteriota</taxon>
        <taxon>Cyanophyceae</taxon>
        <taxon>Oscillatoriophycideae</taxon>
        <taxon>Chroococcales</taxon>
        <taxon>Aphanothecaceae</taxon>
        <taxon>Aphanothece</taxon>
    </lineage>
</organism>
<sequence>MSEPTTVTYSIAEVLKRIEDKLDRMDEKFEAKLDRMDEKFKEKLDRMDEKFEAKLDTLQKEVIQKIDKQSEEITTIKATLQAQQPLIQKIPDLAEKVGELKNWRQIVIIAITALISGSITWVIRGGTFKP</sequence>
<reference evidence="4" key="1">
    <citation type="submission" date="2017-05" db="EMBL/GenBank/DDBJ databases">
        <title>Physiological properties and genetic analysis related to exopolysaccharide production of fresh-water unicellular cyanobacterium Aphanothece sacrum, Suizenji Nori, that has been cultured as a food source in Japan.</title>
        <authorList>
            <person name="Kanesaki Y."/>
            <person name="Yoshikawa S."/>
            <person name="Ohki K."/>
        </authorList>
    </citation>
    <scope>NUCLEOTIDE SEQUENCE [LARGE SCALE GENOMIC DNA]</scope>
    <source>
        <strain evidence="4">FPU1</strain>
    </source>
</reference>
<dbReference type="EMBL" id="BDQK01000005">
    <property type="protein sequence ID" value="GBF79823.1"/>
    <property type="molecule type" value="Genomic_DNA"/>
</dbReference>
<evidence type="ECO:0000313" key="4">
    <source>
        <dbReference type="Proteomes" id="UP000287247"/>
    </source>
</evidence>
<accession>A0A401IEX4</accession>
<evidence type="ECO:0000256" key="2">
    <source>
        <dbReference type="SAM" id="Phobius"/>
    </source>
</evidence>
<protein>
    <submittedName>
        <fullName evidence="3">Uncharacterized protein</fullName>
    </submittedName>
</protein>
<keyword evidence="1" id="KW-0175">Coiled coil</keyword>
<feature type="coiled-coil region" evidence="1">
    <location>
        <begin position="15"/>
        <end position="61"/>
    </location>
</feature>
<keyword evidence="2" id="KW-1133">Transmembrane helix</keyword>